<dbReference type="GeneID" id="37004157"/>
<gene>
    <name evidence="3" type="ORF">CXQ87_004157</name>
</gene>
<accession>A0A2V1AEZ6</accession>
<keyword evidence="4" id="KW-1185">Reference proteome</keyword>
<comment type="caution">
    <text evidence="3">The sequence shown here is derived from an EMBL/GenBank/DDBJ whole genome shotgun (WGS) entry which is preliminary data.</text>
</comment>
<dbReference type="EMBL" id="PKFP01000004">
    <property type="protein sequence ID" value="PVH16285.1"/>
    <property type="molecule type" value="Genomic_DNA"/>
</dbReference>
<evidence type="ECO:0000259" key="2">
    <source>
        <dbReference type="Pfam" id="PF09811"/>
    </source>
</evidence>
<evidence type="ECO:0000313" key="3">
    <source>
        <dbReference type="EMBL" id="PVH16285.1"/>
    </source>
</evidence>
<dbReference type="AlphaFoldDB" id="A0A2V1AEZ6"/>
<dbReference type="Proteomes" id="UP000244406">
    <property type="component" value="Unassembled WGS sequence"/>
</dbReference>
<feature type="region of interest" description="Disordered" evidence="1">
    <location>
        <begin position="1"/>
        <end position="28"/>
    </location>
</feature>
<sequence length="100" mass="11106">MSCTGECKVPKNLKSKKPSHATDDDDIWGSDDDIDTYADLQRAHVTQGYIDGITQAQEEGLQKGFDEGFPTASRWGADLTKPRRSSMLHQFSAKTTLTTR</sequence>
<dbReference type="InterPro" id="IPR019191">
    <property type="entry name" value="Essential_protein_Yae1_N"/>
</dbReference>
<dbReference type="RefSeq" id="XP_025337225.1">
    <property type="nucleotide sequence ID" value="XM_025482607.1"/>
</dbReference>
<protein>
    <recommendedName>
        <fullName evidence="2">Essential protein Yae1 N-terminal domain-containing protein</fullName>
    </recommendedName>
</protein>
<name>A0A2V1AEZ6_9ASCO</name>
<reference evidence="3 4" key="1">
    <citation type="submission" date="2017-12" db="EMBL/GenBank/DDBJ databases">
        <title>Genome Sequence of the Amphotericin B-resistant Candida duobushaemulonii strain, B09383.</title>
        <authorList>
            <person name="Chow N.A."/>
            <person name="Gade L."/>
            <person name="Batra D."/>
            <person name="Rowe L.A."/>
            <person name="Loparev V.N."/>
            <person name="Litvintseva A.P."/>
        </authorList>
    </citation>
    <scope>NUCLEOTIDE SEQUENCE [LARGE SCALE GENOMIC DNA]</scope>
    <source>
        <strain evidence="3 4">B09383</strain>
    </source>
</reference>
<dbReference type="VEuPathDB" id="FungiDB:CXQ87_004157"/>
<organism evidence="3 4">
    <name type="scientific">Candidozyma duobushaemuli</name>
    <dbReference type="NCBI Taxonomy" id="1231522"/>
    <lineage>
        <taxon>Eukaryota</taxon>
        <taxon>Fungi</taxon>
        <taxon>Dikarya</taxon>
        <taxon>Ascomycota</taxon>
        <taxon>Saccharomycotina</taxon>
        <taxon>Pichiomycetes</taxon>
        <taxon>Metschnikowiaceae</taxon>
        <taxon>Candidozyma</taxon>
    </lineage>
</organism>
<evidence type="ECO:0000313" key="4">
    <source>
        <dbReference type="Proteomes" id="UP000244406"/>
    </source>
</evidence>
<dbReference type="Pfam" id="PF09811">
    <property type="entry name" value="Yae1_N"/>
    <property type="match status" value="1"/>
</dbReference>
<feature type="domain" description="Essential protein Yae1 N-terminal" evidence="2">
    <location>
        <begin position="48"/>
        <end position="77"/>
    </location>
</feature>
<proteinExistence type="predicted"/>
<evidence type="ECO:0000256" key="1">
    <source>
        <dbReference type="SAM" id="MobiDB-lite"/>
    </source>
</evidence>